<reference evidence="1" key="1">
    <citation type="submission" date="2023-10" db="EMBL/GenBank/DDBJ databases">
        <authorList>
            <person name="Chen Y."/>
            <person name="Shah S."/>
            <person name="Dougan E. K."/>
            <person name="Thang M."/>
            <person name="Chan C."/>
        </authorList>
    </citation>
    <scope>NUCLEOTIDE SEQUENCE [LARGE SCALE GENOMIC DNA]</scope>
</reference>
<feature type="non-terminal residue" evidence="1">
    <location>
        <position position="1"/>
    </location>
</feature>
<sequence length="98" mass="10367">DSVGGDVSFWDCAGGLVARLKRPDSGTVMQDRDGNNVAEVLTEALEASESWRFRSRVTLSAEPKLAGEAGEKLTTLVQDPESSGAAFQITVEILGKVA</sequence>
<accession>A0ABN9VJF1</accession>
<gene>
    <name evidence="1" type="ORF">PCOR1329_LOCUS57525</name>
</gene>
<keyword evidence="2" id="KW-1185">Reference proteome</keyword>
<name>A0ABN9VJF1_9DINO</name>
<dbReference type="Proteomes" id="UP001189429">
    <property type="component" value="Unassembled WGS sequence"/>
</dbReference>
<feature type="non-terminal residue" evidence="1">
    <location>
        <position position="98"/>
    </location>
</feature>
<dbReference type="EMBL" id="CAUYUJ010017110">
    <property type="protein sequence ID" value="CAK0871853.1"/>
    <property type="molecule type" value="Genomic_DNA"/>
</dbReference>
<evidence type="ECO:0000313" key="2">
    <source>
        <dbReference type="Proteomes" id="UP001189429"/>
    </source>
</evidence>
<proteinExistence type="predicted"/>
<evidence type="ECO:0000313" key="1">
    <source>
        <dbReference type="EMBL" id="CAK0871853.1"/>
    </source>
</evidence>
<comment type="caution">
    <text evidence="1">The sequence shown here is derived from an EMBL/GenBank/DDBJ whole genome shotgun (WGS) entry which is preliminary data.</text>
</comment>
<protein>
    <submittedName>
        <fullName evidence="1">Uncharacterized protein</fullName>
    </submittedName>
</protein>
<organism evidence="1 2">
    <name type="scientific">Prorocentrum cordatum</name>
    <dbReference type="NCBI Taxonomy" id="2364126"/>
    <lineage>
        <taxon>Eukaryota</taxon>
        <taxon>Sar</taxon>
        <taxon>Alveolata</taxon>
        <taxon>Dinophyceae</taxon>
        <taxon>Prorocentrales</taxon>
        <taxon>Prorocentraceae</taxon>
        <taxon>Prorocentrum</taxon>
    </lineage>
</organism>